<evidence type="ECO:0000313" key="2">
    <source>
        <dbReference type="Proteomes" id="UP000006538"/>
    </source>
</evidence>
<organism evidence="1 2">
    <name type="scientific">Prochlorococcus phage P-HM2</name>
    <dbReference type="NCBI Taxonomy" id="445696"/>
    <lineage>
        <taxon>Viruses</taxon>
        <taxon>Duplodnaviria</taxon>
        <taxon>Heunggongvirae</taxon>
        <taxon>Uroviricota</taxon>
        <taxon>Caudoviricetes</taxon>
        <taxon>Eurybiavirus</taxon>
        <taxon>Eurybiavirus PHM2</taxon>
    </lineage>
</organism>
<dbReference type="Proteomes" id="UP000006538">
    <property type="component" value="Segment"/>
</dbReference>
<accession>E3SSL1</accession>
<name>E3SSL1_9CAUD</name>
<reference evidence="1 2" key="1">
    <citation type="journal article" date="2010" name="Environ. Microbiol.">
        <title>Genomic analysis of oceanic cyanobacterial myoviruses compared with T4-like myoviruses from diverse hosts and environments.</title>
        <authorList>
            <person name="Sullivan M.B."/>
            <person name="Huang K.H."/>
            <person name="Ignacio-Espinoza J.C."/>
            <person name="Berlin A.M."/>
            <person name="Kelly L."/>
            <person name="Weigele P.R."/>
            <person name="DeFrancesco A.S."/>
            <person name="Kern S.E."/>
            <person name="Thompson L.R."/>
            <person name="Young S."/>
            <person name="Yandava C."/>
            <person name="Fu R."/>
            <person name="Krastins B."/>
            <person name="Chase M."/>
            <person name="Sarracino D."/>
            <person name="Osburne M.S."/>
            <person name="Henn M.R."/>
            <person name="Chisholm S.W."/>
        </authorList>
    </citation>
    <scope>NUCLEOTIDE SEQUENCE [LARGE SCALE GENOMIC DNA]</scope>
    <source>
        <strain evidence="1">M4-259</strain>
    </source>
</reference>
<protein>
    <submittedName>
        <fullName evidence="1">Uncharacterized protein</fullName>
    </submittedName>
</protein>
<gene>
    <name evidence="1" type="ORF">PHM2_011</name>
</gene>
<dbReference type="GeneID" id="10327882"/>
<sequence length="34" mass="3754">MVLLMRVRIDLPVGSQARKVILHCSNALSFVGTQ</sequence>
<dbReference type="KEGG" id="vg:10327882"/>
<keyword evidence="2" id="KW-1185">Reference proteome</keyword>
<dbReference type="EMBL" id="GU075905">
    <property type="protein sequence ID" value="ADO99789.1"/>
    <property type="molecule type" value="Genomic_DNA"/>
</dbReference>
<dbReference type="RefSeq" id="YP_004323380.1">
    <property type="nucleotide sequence ID" value="NC_015284.1"/>
</dbReference>
<evidence type="ECO:0000313" key="1">
    <source>
        <dbReference type="EMBL" id="ADO99789.1"/>
    </source>
</evidence>
<proteinExistence type="predicted"/>